<accession>A0A367KF69</accession>
<evidence type="ECO:0000313" key="9">
    <source>
        <dbReference type="Proteomes" id="UP000252139"/>
    </source>
</evidence>
<keyword evidence="5 7" id="KW-1133">Transmembrane helix</keyword>
<proteinExistence type="inferred from homology"/>
<comment type="subcellular location">
    <subcellularLocation>
        <location evidence="1">Membrane</location>
        <topology evidence="1">Multi-pass membrane protein</topology>
    </subcellularLocation>
</comment>
<keyword evidence="4 7" id="KW-0732">Signal</keyword>
<evidence type="ECO:0000256" key="3">
    <source>
        <dbReference type="ARBA" id="ARBA00022692"/>
    </source>
</evidence>
<keyword evidence="3 7" id="KW-0812">Transmembrane</keyword>
<dbReference type="AlphaFoldDB" id="A0A367KF69"/>
<feature type="transmembrane region" description="Helical" evidence="7">
    <location>
        <begin position="368"/>
        <end position="387"/>
    </location>
</feature>
<dbReference type="GO" id="GO:0072657">
    <property type="term" value="P:protein localization to membrane"/>
    <property type="evidence" value="ECO:0007669"/>
    <property type="project" value="TreeGrafter"/>
</dbReference>
<feature type="transmembrane region" description="Helical" evidence="7">
    <location>
        <begin position="296"/>
        <end position="316"/>
    </location>
</feature>
<evidence type="ECO:0000256" key="4">
    <source>
        <dbReference type="ARBA" id="ARBA00022729"/>
    </source>
</evidence>
<comment type="caution">
    <text evidence="8">The sequence shown here is derived from an EMBL/GenBank/DDBJ whole genome shotgun (WGS) entry which is preliminary data.</text>
</comment>
<feature type="transmembrane region" description="Helical" evidence="7">
    <location>
        <begin position="553"/>
        <end position="574"/>
    </location>
</feature>
<evidence type="ECO:0000256" key="5">
    <source>
        <dbReference type="ARBA" id="ARBA00022989"/>
    </source>
</evidence>
<evidence type="ECO:0000313" key="8">
    <source>
        <dbReference type="EMBL" id="RCI00829.1"/>
    </source>
</evidence>
<dbReference type="STRING" id="86630.A0A367KF69"/>
<feature type="transmembrane region" description="Helical" evidence="7">
    <location>
        <begin position="328"/>
        <end position="347"/>
    </location>
</feature>
<dbReference type="PANTHER" id="PTHR10766:SF41">
    <property type="entry name" value="TRANSMEMBRANE 9 SUPERFAMILY MEMBER 3"/>
    <property type="match status" value="1"/>
</dbReference>
<name>A0A367KF69_RHIAZ</name>
<keyword evidence="6 7" id="KW-0472">Membrane</keyword>
<dbReference type="OrthoDB" id="1666796at2759"/>
<dbReference type="PANTHER" id="PTHR10766">
    <property type="entry name" value="TRANSMEMBRANE 9 SUPERFAMILY PROTEIN"/>
    <property type="match status" value="1"/>
</dbReference>
<evidence type="ECO:0000256" key="6">
    <source>
        <dbReference type="ARBA" id="ARBA00023136"/>
    </source>
</evidence>
<comment type="similarity">
    <text evidence="2 7">Belongs to the nonaspanin (TM9SF) (TC 9.A.2) family.</text>
</comment>
<dbReference type="GO" id="GO:0016020">
    <property type="term" value="C:membrane"/>
    <property type="evidence" value="ECO:0007669"/>
    <property type="project" value="UniProtKB-SubCell"/>
</dbReference>
<feature type="transmembrane region" description="Helical" evidence="7">
    <location>
        <begin position="484"/>
        <end position="510"/>
    </location>
</feature>
<evidence type="ECO:0000256" key="1">
    <source>
        <dbReference type="ARBA" id="ARBA00004141"/>
    </source>
</evidence>
<feature type="transmembrane region" description="Helical" evidence="7">
    <location>
        <begin position="226"/>
        <end position="248"/>
    </location>
</feature>
<reference evidence="8 9" key="1">
    <citation type="journal article" date="2018" name="G3 (Bethesda)">
        <title>Phylogenetic and Phylogenomic Definition of Rhizopus Species.</title>
        <authorList>
            <person name="Gryganskyi A.P."/>
            <person name="Golan J."/>
            <person name="Dolatabadi S."/>
            <person name="Mondo S."/>
            <person name="Robb S."/>
            <person name="Idnurm A."/>
            <person name="Muszewska A."/>
            <person name="Steczkiewicz K."/>
            <person name="Masonjones S."/>
            <person name="Liao H.L."/>
            <person name="Gajdeczka M.T."/>
            <person name="Anike F."/>
            <person name="Vuek A."/>
            <person name="Anishchenko I.M."/>
            <person name="Voigt K."/>
            <person name="de Hoog G.S."/>
            <person name="Smith M.E."/>
            <person name="Heitman J."/>
            <person name="Vilgalys R."/>
            <person name="Stajich J.E."/>
        </authorList>
    </citation>
    <scope>NUCLEOTIDE SEQUENCE [LARGE SCALE GENOMIC DNA]</scope>
    <source>
        <strain evidence="8 9">CBS 357.93</strain>
    </source>
</reference>
<sequence length="592" mass="67990">MFSWSRIVFTILTLALLKTSLADEHNHVYKEGEEVIVWMNTVGPLHNRQETYPYFQLPFCQGPHSVEHHHETLGEALLGMDLVNSGIPTQFKINEADKAYCKQELEPKDVDVLRYAVDNQYWYTMFIDDLPVSGVVGKDEEEEQATETDPHAKKLYVYTHKSFAFEYNGNQIISISLKHGNLVELKHGLSSLTFTYSVTWNPTDVLFENRFERLLEADFFEHKVHWLSIFSSFMMVLFLTGLVSVILLRTVKRDFTRYDREEGLADFDRDLGDEYGWKQVHGDVFRQPPRLMMMSALMGTGSQLVILSAVVILYTILGDLYAERATILTATIFLYAFTSFVAGYTSAKYYARYGGRDWIKTFVMTASLWPGAVSLICGLINTLAIYYSSSRAISFYALLSIIALWIFICFPLTLLGTIVGRNWGSQADFPCRVNPIPRPIPEKVWYAEPLVIVALGGILPFGSIFIEIYFIFTSFWTYKIYYVYGFMLLVFIILLIVSACVSIVSTYFLLNAEDHRWHWVSFMTCASTAGYIYLYSVYYFMTKTRMTGLFQTSFYFGYTAILSLGMFCMLGFVGHTAASKFVRKIYQNVKID</sequence>
<feature type="chain" id="PRO_5016486371" description="Transmembrane 9 superfamily member" evidence="7">
    <location>
        <begin position="23"/>
        <end position="592"/>
    </location>
</feature>
<keyword evidence="9" id="KW-1185">Reference proteome</keyword>
<gene>
    <name evidence="8" type="ORF">CU097_014727</name>
</gene>
<evidence type="ECO:0000256" key="7">
    <source>
        <dbReference type="RuleBase" id="RU363079"/>
    </source>
</evidence>
<organism evidence="8 9">
    <name type="scientific">Rhizopus azygosporus</name>
    <name type="common">Rhizopus microsporus var. azygosporus</name>
    <dbReference type="NCBI Taxonomy" id="86630"/>
    <lineage>
        <taxon>Eukaryota</taxon>
        <taxon>Fungi</taxon>
        <taxon>Fungi incertae sedis</taxon>
        <taxon>Mucoromycota</taxon>
        <taxon>Mucoromycotina</taxon>
        <taxon>Mucoromycetes</taxon>
        <taxon>Mucorales</taxon>
        <taxon>Mucorineae</taxon>
        <taxon>Rhizopodaceae</taxon>
        <taxon>Rhizopus</taxon>
    </lineage>
</organism>
<dbReference type="EMBL" id="PJQL01000038">
    <property type="protein sequence ID" value="RCI00829.1"/>
    <property type="molecule type" value="Genomic_DNA"/>
</dbReference>
<feature type="transmembrane region" description="Helical" evidence="7">
    <location>
        <begin position="517"/>
        <end position="541"/>
    </location>
</feature>
<feature type="transmembrane region" description="Helical" evidence="7">
    <location>
        <begin position="450"/>
        <end position="472"/>
    </location>
</feature>
<feature type="signal peptide" evidence="7">
    <location>
        <begin position="1"/>
        <end position="22"/>
    </location>
</feature>
<dbReference type="Pfam" id="PF02990">
    <property type="entry name" value="EMP70"/>
    <property type="match status" value="1"/>
</dbReference>
<feature type="transmembrane region" description="Helical" evidence="7">
    <location>
        <begin position="393"/>
        <end position="415"/>
    </location>
</feature>
<protein>
    <recommendedName>
        <fullName evidence="7">Transmembrane 9 superfamily member</fullName>
    </recommendedName>
</protein>
<evidence type="ECO:0000256" key="2">
    <source>
        <dbReference type="ARBA" id="ARBA00005227"/>
    </source>
</evidence>
<dbReference type="Proteomes" id="UP000252139">
    <property type="component" value="Unassembled WGS sequence"/>
</dbReference>
<dbReference type="InterPro" id="IPR004240">
    <property type="entry name" value="EMP70"/>
</dbReference>